<comment type="caution">
    <text evidence="5">Lacks conserved residue(s) required for the propagation of feature annotation.</text>
</comment>
<dbReference type="PROSITE" id="PS50970">
    <property type="entry name" value="HCY"/>
    <property type="match status" value="1"/>
</dbReference>
<keyword evidence="8" id="KW-1185">Reference proteome</keyword>
<gene>
    <name evidence="7" type="ORF">Amon01_000428800</name>
</gene>
<evidence type="ECO:0000259" key="6">
    <source>
        <dbReference type="PROSITE" id="PS50970"/>
    </source>
</evidence>
<dbReference type="EMBL" id="BSXU01002033">
    <property type="protein sequence ID" value="GMG33571.1"/>
    <property type="molecule type" value="Genomic_DNA"/>
</dbReference>
<reference evidence="7" key="1">
    <citation type="submission" date="2023-04" db="EMBL/GenBank/DDBJ databases">
        <title>Ambrosiozyma monospora NBRC 1965.</title>
        <authorList>
            <person name="Ichikawa N."/>
            <person name="Sato H."/>
            <person name="Tonouchi N."/>
        </authorList>
    </citation>
    <scope>NUCLEOTIDE SEQUENCE</scope>
    <source>
        <strain evidence="7">NBRC 1965</strain>
    </source>
</reference>
<dbReference type="OrthoDB" id="261426at2759"/>
<sequence>MSANQSFIKRIKTNPKPLVLDGAMGTELERRGVNVNDKLWSGLALINNPDKISQLYQDYLKAGADIITTATYQLSTQALKDHGFNQIDVYDSAIKVSADSKQAFYADDANERRQIYIAGSVGPYGAFLADGSEYTGNYRGVSETELAHFHEFRLNYLFDSPQVDFITFETIPKFEEIKVLVNLMKQLNCNTNNSKNPKPYTLSMTCNDAETLADGSSFTTVLQWLNDNADKWLVAIDYHVS</sequence>
<name>A0A9W6YZZ5_AMBMO</name>
<dbReference type="GO" id="GO:0033528">
    <property type="term" value="P:S-methylmethionine cycle"/>
    <property type="evidence" value="ECO:0007669"/>
    <property type="project" value="TreeGrafter"/>
</dbReference>
<evidence type="ECO:0000256" key="2">
    <source>
        <dbReference type="ARBA" id="ARBA00022679"/>
    </source>
</evidence>
<accession>A0A9W6YZZ5</accession>
<organism evidence="7 8">
    <name type="scientific">Ambrosiozyma monospora</name>
    <name type="common">Yeast</name>
    <name type="synonym">Endomycopsis monosporus</name>
    <dbReference type="NCBI Taxonomy" id="43982"/>
    <lineage>
        <taxon>Eukaryota</taxon>
        <taxon>Fungi</taxon>
        <taxon>Dikarya</taxon>
        <taxon>Ascomycota</taxon>
        <taxon>Saccharomycotina</taxon>
        <taxon>Pichiomycetes</taxon>
        <taxon>Pichiales</taxon>
        <taxon>Pichiaceae</taxon>
        <taxon>Ambrosiozyma</taxon>
    </lineage>
</organism>
<evidence type="ECO:0000256" key="3">
    <source>
        <dbReference type="ARBA" id="ARBA00022723"/>
    </source>
</evidence>
<dbReference type="SUPFAM" id="SSF82282">
    <property type="entry name" value="Homocysteine S-methyltransferase"/>
    <property type="match status" value="1"/>
</dbReference>
<evidence type="ECO:0000313" key="7">
    <source>
        <dbReference type="EMBL" id="GMG33571.1"/>
    </source>
</evidence>
<dbReference type="GO" id="GO:0009086">
    <property type="term" value="P:methionine biosynthetic process"/>
    <property type="evidence" value="ECO:0007669"/>
    <property type="project" value="TreeGrafter"/>
</dbReference>
<dbReference type="Gene3D" id="3.20.20.330">
    <property type="entry name" value="Homocysteine-binding-like domain"/>
    <property type="match status" value="1"/>
</dbReference>
<evidence type="ECO:0000256" key="4">
    <source>
        <dbReference type="ARBA" id="ARBA00022833"/>
    </source>
</evidence>
<dbReference type="PANTHER" id="PTHR46015:SF1">
    <property type="entry name" value="HOMOCYSTEINE S-METHYLTRANSFERASE-LIKE ISOFORM 1"/>
    <property type="match status" value="1"/>
</dbReference>
<dbReference type="GO" id="GO:0046872">
    <property type="term" value="F:metal ion binding"/>
    <property type="evidence" value="ECO:0007669"/>
    <property type="project" value="UniProtKB-KW"/>
</dbReference>
<keyword evidence="2" id="KW-0808">Transferase</keyword>
<dbReference type="GO" id="GO:0032259">
    <property type="term" value="P:methylation"/>
    <property type="evidence" value="ECO:0007669"/>
    <property type="project" value="UniProtKB-KW"/>
</dbReference>
<dbReference type="AlphaFoldDB" id="A0A9W6YZZ5"/>
<evidence type="ECO:0000313" key="8">
    <source>
        <dbReference type="Proteomes" id="UP001165063"/>
    </source>
</evidence>
<dbReference type="InterPro" id="IPR003726">
    <property type="entry name" value="HCY_dom"/>
</dbReference>
<keyword evidence="1" id="KW-0489">Methyltransferase</keyword>
<dbReference type="InterPro" id="IPR051486">
    <property type="entry name" value="Hcy_S-methyltransferase"/>
</dbReference>
<dbReference type="Proteomes" id="UP001165063">
    <property type="component" value="Unassembled WGS sequence"/>
</dbReference>
<protein>
    <submittedName>
        <fullName evidence="7">Unnamed protein product</fullName>
    </submittedName>
</protein>
<dbReference type="Pfam" id="PF02574">
    <property type="entry name" value="S-methyl_trans"/>
    <property type="match status" value="1"/>
</dbReference>
<dbReference type="InterPro" id="IPR036589">
    <property type="entry name" value="HCY_dom_sf"/>
</dbReference>
<evidence type="ECO:0000256" key="5">
    <source>
        <dbReference type="PROSITE-ProRule" id="PRU00333"/>
    </source>
</evidence>
<comment type="caution">
    <text evidence="7">The sequence shown here is derived from an EMBL/GenBank/DDBJ whole genome shotgun (WGS) entry which is preliminary data.</text>
</comment>
<dbReference type="GO" id="GO:0008898">
    <property type="term" value="F:S-adenosylmethionine-homocysteine S-methyltransferase activity"/>
    <property type="evidence" value="ECO:0007669"/>
    <property type="project" value="TreeGrafter"/>
</dbReference>
<evidence type="ECO:0000256" key="1">
    <source>
        <dbReference type="ARBA" id="ARBA00022603"/>
    </source>
</evidence>
<proteinExistence type="predicted"/>
<feature type="domain" description="Hcy-binding" evidence="6">
    <location>
        <begin position="6"/>
        <end position="241"/>
    </location>
</feature>
<keyword evidence="4" id="KW-0862">Zinc</keyword>
<keyword evidence="3" id="KW-0479">Metal-binding</keyword>
<dbReference type="PANTHER" id="PTHR46015">
    <property type="entry name" value="ZGC:172121"/>
    <property type="match status" value="1"/>
</dbReference>